<dbReference type="WBParaSite" id="maker-unitig_35875-snap-gene-0.3-mRNA-1">
    <property type="protein sequence ID" value="maker-unitig_35875-snap-gene-0.3-mRNA-1"/>
    <property type="gene ID" value="maker-unitig_35875-snap-gene-0.3"/>
</dbReference>
<name>A0A1I8FJS7_9PLAT</name>
<keyword evidence="2" id="KW-1185">Reference proteome</keyword>
<reference evidence="3" key="1">
    <citation type="submission" date="2016-11" db="UniProtKB">
        <authorList>
            <consortium name="WormBaseParasite"/>
        </authorList>
    </citation>
    <scope>IDENTIFICATION</scope>
</reference>
<protein>
    <submittedName>
        <fullName evidence="3">Ras-associating domain-containing protein</fullName>
    </submittedName>
</protein>
<proteinExistence type="predicted"/>
<accession>A0A1I8FJS7</accession>
<feature type="region of interest" description="Disordered" evidence="1">
    <location>
        <begin position="240"/>
        <end position="262"/>
    </location>
</feature>
<evidence type="ECO:0000313" key="3">
    <source>
        <dbReference type="WBParaSite" id="maker-unitig_35875-snap-gene-0.3-mRNA-1"/>
    </source>
</evidence>
<dbReference type="Proteomes" id="UP000095280">
    <property type="component" value="Unplaced"/>
</dbReference>
<sequence length="262" mass="29063">FSHAACSRDSWPVAARYYLDGDSLGHASAKPSQLCASSFWSDERLELALATHSRRDSALLRPGAGLRSPAATAVIELRTESGRLVVMVTTPRARPAKLGNVIRLSSRDRIDEWQRAKASFRRALHRHQSPAWPSTATSRWTSRFFGNSSRAVNSSRDSLLSRFVKVGGDSLLELPLGPGSLSKLGDAHSQRKNLTVFFHNGILSLGQEYINNDKVVQDVLSQFIGMKRVQVLQSYLPVQPGRGQPGAERQIRRNRAMIKPEH</sequence>
<organism evidence="2 3">
    <name type="scientific">Macrostomum lignano</name>
    <dbReference type="NCBI Taxonomy" id="282301"/>
    <lineage>
        <taxon>Eukaryota</taxon>
        <taxon>Metazoa</taxon>
        <taxon>Spiralia</taxon>
        <taxon>Lophotrochozoa</taxon>
        <taxon>Platyhelminthes</taxon>
        <taxon>Rhabditophora</taxon>
        <taxon>Macrostomorpha</taxon>
        <taxon>Macrostomida</taxon>
        <taxon>Macrostomidae</taxon>
        <taxon>Macrostomum</taxon>
    </lineage>
</organism>
<evidence type="ECO:0000313" key="2">
    <source>
        <dbReference type="Proteomes" id="UP000095280"/>
    </source>
</evidence>
<evidence type="ECO:0000256" key="1">
    <source>
        <dbReference type="SAM" id="MobiDB-lite"/>
    </source>
</evidence>
<dbReference type="AlphaFoldDB" id="A0A1I8FJS7"/>